<dbReference type="AlphaFoldDB" id="A0A821V3D3"/>
<protein>
    <submittedName>
        <fullName evidence="2">Uncharacterized protein</fullName>
    </submittedName>
</protein>
<comment type="caution">
    <text evidence="2">The sequence shown here is derived from an EMBL/GenBank/DDBJ whole genome shotgun (WGS) entry which is preliminary data.</text>
</comment>
<evidence type="ECO:0000256" key="1">
    <source>
        <dbReference type="SAM" id="MobiDB-lite"/>
    </source>
</evidence>
<evidence type="ECO:0000313" key="3">
    <source>
        <dbReference type="Proteomes" id="UP000663838"/>
    </source>
</evidence>
<sequence length="494" mass="56344">MITKIKASTTTEQYKTIGRVTRPLNISRFPVFERRHYDEPIAKTLTFDDTSNLNIRSICRSLRKRVESSKQNNHSNNQIENDLNEKSEETMSASEENVKKAQINVKENLELKLTTQASAERMHLSRRRGRPLKRPVDVDKLVGAFSKLTRSQIGALDTTTWSKKSRTSAPNVWSIMCSHLKLKDDEKNKKWLTHIWQTNMWHVTDEVRKKTSENTNVIDSVKFDVSPIITHDVAVGSPSVVPKETGCSSALSNIINVIENCSQSEINTIDSSNRAANLNSSKARANEILDDILTLVNLKEVSPVCNKDSTSPKIQSSTIMNMSPQFIMNSPTKEVCSNEITLTTYRVTTVKDYMNWHQLDEIQDFHMSNEDKLFPDFDDLVMDEYQKTTTDNQHNIIHFDEKSISPTANKEQQQTHENNKVSKQCVHNETERGVTSLPDEYRHVIDALLDRPTIAGQYTADVPSEPISLQIDKSDLDFFQKLVMESKSKKMLPL</sequence>
<proteinExistence type="predicted"/>
<feature type="region of interest" description="Disordered" evidence="1">
    <location>
        <begin position="65"/>
        <end position="97"/>
    </location>
</feature>
<reference evidence="2" key="1">
    <citation type="submission" date="2021-02" db="EMBL/GenBank/DDBJ databases">
        <authorList>
            <person name="Nowell W R."/>
        </authorList>
    </citation>
    <scope>NUCLEOTIDE SEQUENCE</scope>
</reference>
<organism evidence="2 3">
    <name type="scientific">Rotaria socialis</name>
    <dbReference type="NCBI Taxonomy" id="392032"/>
    <lineage>
        <taxon>Eukaryota</taxon>
        <taxon>Metazoa</taxon>
        <taxon>Spiralia</taxon>
        <taxon>Gnathifera</taxon>
        <taxon>Rotifera</taxon>
        <taxon>Eurotatoria</taxon>
        <taxon>Bdelloidea</taxon>
        <taxon>Philodinida</taxon>
        <taxon>Philodinidae</taxon>
        <taxon>Rotaria</taxon>
    </lineage>
</organism>
<name>A0A821V3D3_9BILA</name>
<accession>A0A821V3D3</accession>
<feature type="compositionally biased region" description="Polar residues" evidence="1">
    <location>
        <begin position="69"/>
        <end position="81"/>
    </location>
</feature>
<dbReference type="Proteomes" id="UP000663838">
    <property type="component" value="Unassembled WGS sequence"/>
</dbReference>
<gene>
    <name evidence="2" type="ORF">TOA249_LOCUS30594</name>
</gene>
<evidence type="ECO:0000313" key="2">
    <source>
        <dbReference type="EMBL" id="CAF4899834.1"/>
    </source>
</evidence>
<dbReference type="EMBL" id="CAJOBS010005448">
    <property type="protein sequence ID" value="CAF4899834.1"/>
    <property type="molecule type" value="Genomic_DNA"/>
</dbReference>